<comment type="caution">
    <text evidence="6">The sequence shown here is derived from an EMBL/GenBank/DDBJ whole genome shotgun (WGS) entry which is preliminary data.</text>
</comment>
<evidence type="ECO:0000256" key="1">
    <source>
        <dbReference type="SAM" id="MobiDB-lite"/>
    </source>
</evidence>
<dbReference type="Pfam" id="PF19407">
    <property type="entry name" value="DUF5979"/>
    <property type="match status" value="8"/>
</dbReference>
<feature type="transmembrane region" description="Helical" evidence="2">
    <location>
        <begin position="1315"/>
        <end position="1335"/>
    </location>
</feature>
<feature type="domain" description="DUF5979" evidence="4">
    <location>
        <begin position="499"/>
        <end position="598"/>
    </location>
</feature>
<feature type="region of interest" description="Disordered" evidence="1">
    <location>
        <begin position="1254"/>
        <end position="1296"/>
    </location>
</feature>
<evidence type="ECO:0000313" key="6">
    <source>
        <dbReference type="EMBL" id="MBP1327526.1"/>
    </source>
</evidence>
<feature type="signal peptide" evidence="3">
    <location>
        <begin position="1"/>
        <end position="27"/>
    </location>
</feature>
<proteinExistence type="predicted"/>
<feature type="domain" description="DUF5979" evidence="4">
    <location>
        <begin position="609"/>
        <end position="708"/>
    </location>
</feature>
<feature type="domain" description="DUF5979" evidence="4">
    <location>
        <begin position="719"/>
        <end position="818"/>
    </location>
</feature>
<dbReference type="InterPro" id="IPR046022">
    <property type="entry name" value="DUF5979"/>
</dbReference>
<dbReference type="RefSeq" id="WP_209706421.1">
    <property type="nucleotide sequence ID" value="NZ_JAFIDA010000001.1"/>
</dbReference>
<keyword evidence="2" id="KW-0812">Transmembrane</keyword>
<evidence type="ECO:0000259" key="5">
    <source>
        <dbReference type="Pfam" id="PF20597"/>
    </source>
</evidence>
<dbReference type="NCBIfam" id="TIGR04215">
    <property type="entry name" value="choice_anch_A"/>
    <property type="match status" value="1"/>
</dbReference>
<dbReference type="EMBL" id="JAFIDA010000001">
    <property type="protein sequence ID" value="MBP1327526.1"/>
    <property type="molecule type" value="Genomic_DNA"/>
</dbReference>
<protein>
    <submittedName>
        <fullName evidence="6">Choice-of-anchor A domain-containing protein</fullName>
    </submittedName>
</protein>
<accession>A0A940T704</accession>
<evidence type="ECO:0000313" key="7">
    <source>
        <dbReference type="Proteomes" id="UP000675163"/>
    </source>
</evidence>
<keyword evidence="2" id="KW-1133">Transmembrane helix</keyword>
<gene>
    <name evidence="6" type="ORF">JOF28_002758</name>
</gene>
<feature type="domain" description="DUF5979" evidence="4">
    <location>
        <begin position="828"/>
        <end position="927"/>
    </location>
</feature>
<dbReference type="Proteomes" id="UP000675163">
    <property type="component" value="Unassembled WGS sequence"/>
</dbReference>
<dbReference type="Pfam" id="PF20597">
    <property type="entry name" value="pAdhesive_15"/>
    <property type="match status" value="1"/>
</dbReference>
<keyword evidence="3" id="KW-0732">Signal</keyword>
<evidence type="ECO:0000256" key="2">
    <source>
        <dbReference type="SAM" id="Phobius"/>
    </source>
</evidence>
<feature type="chain" id="PRO_5039455574" evidence="3">
    <location>
        <begin position="28"/>
        <end position="1342"/>
    </location>
</feature>
<feature type="domain" description="DUF5979" evidence="4">
    <location>
        <begin position="937"/>
        <end position="1036"/>
    </location>
</feature>
<feature type="compositionally biased region" description="Basic and acidic residues" evidence="1">
    <location>
        <begin position="1269"/>
        <end position="1279"/>
    </location>
</feature>
<feature type="domain" description="DUF5979" evidence="4">
    <location>
        <begin position="1157"/>
        <end position="1256"/>
    </location>
</feature>
<evidence type="ECO:0000256" key="3">
    <source>
        <dbReference type="SAM" id="SignalP"/>
    </source>
</evidence>
<feature type="domain" description="DUF5979" evidence="4">
    <location>
        <begin position="388"/>
        <end position="488"/>
    </location>
</feature>
<keyword evidence="7" id="KW-1185">Reference proteome</keyword>
<name>A0A940T704_9MICO</name>
<feature type="domain" description="Choice-of-anchor A" evidence="5">
    <location>
        <begin position="50"/>
        <end position="366"/>
    </location>
</feature>
<feature type="domain" description="DUF5979" evidence="4">
    <location>
        <begin position="1047"/>
        <end position="1146"/>
    </location>
</feature>
<sequence>MKKFLAAVATLAVAGTGLIATTAPAVAVPSQSPAASCSPVNPMGAATPNGSENGYTVFVRENAILANSELEGTLAVGGRATFGDARGNQNQQYPIYHGGIGGNYDYEAPTLDGEPNRVLIQEFATDGKIVQVKADGATGASAQAGAKIGDQSTPADYTFGPMFGGNGTTFFPSDGGNMSPQIDSVVQPWTDLEAAQKSWSADGDVLSYFPVDAGTSIIESFADWQNIPAPAGDDQTITLSADGPSKLQLSDFAGISKFQLADYSETSFLVISVDQSDVVDGRVTLPSYSFPGKEGAEKEGVSHILFDFSEIVGAVEVVSPNEPVRGSIYAPNAHVVFPAESDGGREFEGQLIAQNFTALQGGKEMHTNLFKGRFPCINEPVVVNEGTFNLHKVLAGVEAAEFPAGTTFPVTATWADGGEKTFELPADGTVVNSGLQLPEGTVVTLTEGDLPEAPAGYSFVSKSLSADTITILEDGVADVEWSVANTYEQDVVVVNDGTFNLRKVLAGVDAAEFPAGTTFPVTATWDGGEKSFELPADGTVVKSGVDLPEGTVVTLTEGNLPEAPAGYSFVSNSLSAETITILEDGVADVEWSVANTYEQDVVVVNDGTFNLRKVLAGVDAAEFPAGTTFPVTATWDGGEKSFELPADGTVVKSGVDLPEGTVVTLAEGNLPEAPAGYSFVSNSLSAETITILEDGVADVEWSVTNTYEQDVVVVNDGTFNLRKVLAGVDAAEFPAGTTFPVTATWDGGEKSFELPADGTVVKSGVDLPEGTVVTLAEGNLPEAPAGYSFVSNSLSADTITILEDGVEDVAWSVTNTYEQDVVVNDGTFNLHKVLVGVDAAEFPAGTTFPVTATWDGGEKSFELPADGTVVKSGVDLPEGTVVTLTEGNLPEAPAGYSFVSNSLSADTITILEDGVEDVAWSVTNTYEQDVVVNDGTFNLHKVLVGVDAADFPAGTTFPVTATWDGGSETFELPADGTVVSSELQLPEGTVVTLTEGELPAAPAGYSFVSKSLSADTITILDGGNADIEWSVTNTYEQDVVVVNDGTFNLRKVLAGVDAAEFPAGTTFPVTATWDGGEKTFALPADGTVVESELQLLEGTVVTLTEGDLPAAPAGYSFVSNSLSADTITILEAGVADVEWSVTNTYEQDVVVVNDGTFNLRKVLAGVDAAEFPEGTTFPVTATWDGGEKSFELPADGTVVNSGVELPEGTVVTLTEGELPEAPAGFSFVSNTLSADTITILEDGVADVEWSVTNTYEQEDEPNTYEPNENTEKPTTEPKEPTTQPDEPATKAGEQTPVVKAAKAESGLAATGGMSATGAAIAGGVFLLAGSVLLLIRRKRTAM</sequence>
<dbReference type="InterPro" id="IPR026588">
    <property type="entry name" value="Choice_anch_A"/>
</dbReference>
<organism evidence="6 7">
    <name type="scientific">Leucobacter exalbidus</name>
    <dbReference type="NCBI Taxonomy" id="662960"/>
    <lineage>
        <taxon>Bacteria</taxon>
        <taxon>Bacillati</taxon>
        <taxon>Actinomycetota</taxon>
        <taxon>Actinomycetes</taxon>
        <taxon>Micrococcales</taxon>
        <taxon>Microbacteriaceae</taxon>
        <taxon>Leucobacter</taxon>
    </lineage>
</organism>
<evidence type="ECO:0000259" key="4">
    <source>
        <dbReference type="Pfam" id="PF19407"/>
    </source>
</evidence>
<keyword evidence="2" id="KW-0472">Membrane</keyword>
<reference evidence="6" key="1">
    <citation type="submission" date="2021-02" db="EMBL/GenBank/DDBJ databases">
        <title>Sequencing the genomes of 1000 actinobacteria strains.</title>
        <authorList>
            <person name="Klenk H.-P."/>
        </authorList>
    </citation>
    <scope>NUCLEOTIDE SEQUENCE</scope>
    <source>
        <strain evidence="6">DSM 22850</strain>
    </source>
</reference>